<dbReference type="OrthoDB" id="10261055at2759"/>
<dbReference type="EnsemblMetazoa" id="AALB003361-RA">
    <property type="protein sequence ID" value="AALB003361-PA"/>
    <property type="gene ID" value="AALB003361"/>
</dbReference>
<dbReference type="GO" id="GO:0000139">
    <property type="term" value="C:Golgi membrane"/>
    <property type="evidence" value="ECO:0007669"/>
    <property type="project" value="TreeGrafter"/>
</dbReference>
<dbReference type="STRING" id="7167.A0A182FA33"/>
<dbReference type="GO" id="GO:0006013">
    <property type="term" value="P:mannose metabolic process"/>
    <property type="evidence" value="ECO:0007669"/>
    <property type="project" value="InterPro"/>
</dbReference>
<dbReference type="InterPro" id="IPR027291">
    <property type="entry name" value="Glyco_hydro_38_N_sf"/>
</dbReference>
<dbReference type="InterPro" id="IPR050843">
    <property type="entry name" value="Glycosyl_Hydrlase_38"/>
</dbReference>
<dbReference type="GO" id="GO:0006491">
    <property type="term" value="P:N-glycan processing"/>
    <property type="evidence" value="ECO:0007669"/>
    <property type="project" value="TreeGrafter"/>
</dbReference>
<dbReference type="Gene3D" id="3.20.110.10">
    <property type="entry name" value="Glycoside hydrolase 38, N terminal domain"/>
    <property type="match status" value="1"/>
</dbReference>
<organism evidence="2 3">
    <name type="scientific">Anopheles albimanus</name>
    <name type="common">New world malaria mosquito</name>
    <dbReference type="NCBI Taxonomy" id="7167"/>
    <lineage>
        <taxon>Eukaryota</taxon>
        <taxon>Metazoa</taxon>
        <taxon>Ecdysozoa</taxon>
        <taxon>Arthropoda</taxon>
        <taxon>Hexapoda</taxon>
        <taxon>Insecta</taxon>
        <taxon>Pterygota</taxon>
        <taxon>Neoptera</taxon>
        <taxon>Endopterygota</taxon>
        <taxon>Diptera</taxon>
        <taxon>Nematocera</taxon>
        <taxon>Culicoidea</taxon>
        <taxon>Culicidae</taxon>
        <taxon>Anophelinae</taxon>
        <taxon>Anopheles</taxon>
    </lineage>
</organism>
<reference evidence="2" key="2">
    <citation type="submission" date="2022-08" db="UniProtKB">
        <authorList>
            <consortium name="EnsemblMetazoa"/>
        </authorList>
    </citation>
    <scope>IDENTIFICATION</scope>
    <source>
        <strain evidence="2">STECLA/ALBI9_A</strain>
    </source>
</reference>
<dbReference type="PANTHER" id="PTHR11607">
    <property type="entry name" value="ALPHA-MANNOSIDASE"/>
    <property type="match status" value="1"/>
</dbReference>
<evidence type="ECO:0000259" key="1">
    <source>
        <dbReference type="Pfam" id="PF01074"/>
    </source>
</evidence>
<dbReference type="InterPro" id="IPR000602">
    <property type="entry name" value="Glyco_hydro_38_N"/>
</dbReference>
<dbReference type="PANTHER" id="PTHR11607:SF70">
    <property type="entry name" value="ALPHA-MANNOSIDASE"/>
    <property type="match status" value="1"/>
</dbReference>
<dbReference type="RefSeq" id="XP_035783838.1">
    <property type="nucleotide sequence ID" value="XM_035927945.1"/>
</dbReference>
<feature type="domain" description="Glycoside hydrolase family 38 N-terminal" evidence="1">
    <location>
        <begin position="28"/>
        <end position="96"/>
    </location>
</feature>
<dbReference type="Proteomes" id="UP000069272">
    <property type="component" value="Chromosome 2R"/>
</dbReference>
<name>A0A182FA33_ANOAL</name>
<dbReference type="VEuPathDB" id="VectorBase:AALB003361"/>
<dbReference type="Pfam" id="PF01074">
    <property type="entry name" value="Glyco_hydro_38N"/>
    <property type="match status" value="1"/>
</dbReference>
<reference evidence="2 3" key="1">
    <citation type="journal article" date="2017" name="G3 (Bethesda)">
        <title>The Physical Genome Mapping of Anopheles albimanus Corrected Scaffold Misassemblies and Identified Interarm Rearrangements in Genus Anopheles.</title>
        <authorList>
            <person name="Artemov G.N."/>
            <person name="Peery A.N."/>
            <person name="Jiang X."/>
            <person name="Tu Z."/>
            <person name="Stegniy V.N."/>
            <person name="Sharakhova M.V."/>
            <person name="Sharakhov I.V."/>
        </authorList>
    </citation>
    <scope>NUCLEOTIDE SEQUENCE [LARGE SCALE GENOMIC DNA]</scope>
    <source>
        <strain evidence="2 3">ALBI9_A</strain>
    </source>
</reference>
<evidence type="ECO:0000313" key="2">
    <source>
        <dbReference type="EnsemblMetazoa" id="AALB003361-PA"/>
    </source>
</evidence>
<dbReference type="SUPFAM" id="SSF88713">
    <property type="entry name" value="Glycoside hydrolase/deacetylase"/>
    <property type="match status" value="1"/>
</dbReference>
<sequence>MKTKEYWDKDFESRYEKLQKDPKRPPPKIVVVPHSHNDPGWLKTFVNYFQSDSRQILNLAVTKMPEYSNMSFIWSEISFLQLWWDQAHSSKQQEHKLLPILGVKLGSIDSMVLYDLEQLNDFGRQTIT</sequence>
<dbReference type="InterPro" id="IPR011330">
    <property type="entry name" value="Glyco_hydro/deAcase_b/a-brl"/>
</dbReference>
<keyword evidence="3" id="KW-1185">Reference proteome</keyword>
<evidence type="ECO:0000313" key="3">
    <source>
        <dbReference type="Proteomes" id="UP000069272"/>
    </source>
</evidence>
<dbReference type="AlphaFoldDB" id="A0A182FA33"/>
<dbReference type="VEuPathDB" id="VectorBase:AALB20_038384"/>
<accession>A0A182FA33</accession>
<protein>
    <recommendedName>
        <fullName evidence="1">Glycoside hydrolase family 38 N-terminal domain-containing protein</fullName>
    </recommendedName>
</protein>
<dbReference type="GeneID" id="118462009"/>
<dbReference type="KEGG" id="aali:118462009"/>
<proteinExistence type="predicted"/>
<dbReference type="GO" id="GO:0004559">
    <property type="term" value="F:alpha-mannosidase activity"/>
    <property type="evidence" value="ECO:0007669"/>
    <property type="project" value="InterPro"/>
</dbReference>